<evidence type="ECO:0000256" key="1">
    <source>
        <dbReference type="ARBA" id="ARBA00018517"/>
    </source>
</evidence>
<evidence type="ECO:0000256" key="3">
    <source>
        <dbReference type="ARBA" id="ARBA00047418"/>
    </source>
</evidence>
<dbReference type="PANTHER" id="PTHR14741">
    <property type="entry name" value="S-ADENOSYLMETHIONINE-DEPENDENT METHYLTRANSFERASE RELATED"/>
    <property type="match status" value="1"/>
</dbReference>
<dbReference type="Proteomes" id="UP000054321">
    <property type="component" value="Unassembled WGS sequence"/>
</dbReference>
<feature type="region of interest" description="Disordered" evidence="8">
    <location>
        <begin position="46"/>
        <end position="78"/>
    </location>
</feature>
<keyword evidence="10" id="KW-1185">Reference proteome</keyword>
<evidence type="ECO:0000256" key="6">
    <source>
        <dbReference type="ARBA" id="ARBA00049075"/>
    </source>
</evidence>
<gene>
    <name evidence="9" type="ORF">OIDMADRAFT_116016</name>
</gene>
<dbReference type="PANTHER" id="PTHR14741:SF32">
    <property type="entry name" value="TRIMETHYLGUANOSINE SYNTHASE"/>
    <property type="match status" value="1"/>
</dbReference>
<accession>A0A0C3H9A2</accession>
<dbReference type="InParanoid" id="A0A0C3H9A2"/>
<dbReference type="InterPro" id="IPR029063">
    <property type="entry name" value="SAM-dependent_MTases_sf"/>
</dbReference>
<dbReference type="FunFam" id="3.40.50.150:FF:000270">
    <property type="entry name" value="RNA methylase family protein"/>
    <property type="match status" value="1"/>
</dbReference>
<comment type="catalytic activity">
    <reaction evidence="4">
        <text>a 5'-end (N(7)-methyl 5'-triphosphoguanosine)-ribonucleoside in snoRNA + S-adenosyl-L-methionine = a 5'-end (N(2),N(7)-dimethyl 5'-triphosphoguanosine)-ribonucleoside in snoRNA + S-adenosyl-L-homocysteine + H(+)</text>
        <dbReference type="Rhea" id="RHEA:78475"/>
        <dbReference type="Rhea" id="RHEA-COMP:19086"/>
        <dbReference type="Rhea" id="RHEA-COMP:19088"/>
        <dbReference type="ChEBI" id="CHEBI:15378"/>
        <dbReference type="ChEBI" id="CHEBI:57856"/>
        <dbReference type="ChEBI" id="CHEBI:59789"/>
        <dbReference type="ChEBI" id="CHEBI:156461"/>
        <dbReference type="ChEBI" id="CHEBI:172880"/>
    </reaction>
    <physiologicalReaction direction="left-to-right" evidence="4">
        <dbReference type="Rhea" id="RHEA:78476"/>
    </physiologicalReaction>
</comment>
<evidence type="ECO:0000256" key="5">
    <source>
        <dbReference type="ARBA" id="ARBA00048763"/>
    </source>
</evidence>
<dbReference type="Pfam" id="PF09445">
    <property type="entry name" value="Methyltransf_15"/>
    <property type="match status" value="1"/>
</dbReference>
<reference evidence="9 10" key="1">
    <citation type="submission" date="2014-04" db="EMBL/GenBank/DDBJ databases">
        <authorList>
            <consortium name="DOE Joint Genome Institute"/>
            <person name="Kuo A."/>
            <person name="Martino E."/>
            <person name="Perotto S."/>
            <person name="Kohler A."/>
            <person name="Nagy L.G."/>
            <person name="Floudas D."/>
            <person name="Copeland A."/>
            <person name="Barry K.W."/>
            <person name="Cichocki N."/>
            <person name="Veneault-Fourrey C."/>
            <person name="LaButti K."/>
            <person name="Lindquist E.A."/>
            <person name="Lipzen A."/>
            <person name="Lundell T."/>
            <person name="Morin E."/>
            <person name="Murat C."/>
            <person name="Sun H."/>
            <person name="Tunlid A."/>
            <person name="Henrissat B."/>
            <person name="Grigoriev I.V."/>
            <person name="Hibbett D.S."/>
            <person name="Martin F."/>
            <person name="Nordberg H.P."/>
            <person name="Cantor M.N."/>
            <person name="Hua S.X."/>
        </authorList>
    </citation>
    <scope>NUCLEOTIDE SEQUENCE [LARGE SCALE GENOMIC DNA]</scope>
    <source>
        <strain evidence="9 10">Zn</strain>
    </source>
</reference>
<dbReference type="EMBL" id="KN832872">
    <property type="protein sequence ID" value="KIN04826.1"/>
    <property type="molecule type" value="Genomic_DNA"/>
</dbReference>
<dbReference type="SUPFAM" id="SSF53335">
    <property type="entry name" value="S-adenosyl-L-methionine-dependent methyltransferases"/>
    <property type="match status" value="1"/>
</dbReference>
<evidence type="ECO:0000256" key="7">
    <source>
        <dbReference type="ARBA" id="ARBA00049790"/>
    </source>
</evidence>
<dbReference type="FunCoup" id="A0A0C3H9A2">
    <property type="interactions" value="130"/>
</dbReference>
<dbReference type="CDD" id="cd02440">
    <property type="entry name" value="AdoMet_MTases"/>
    <property type="match status" value="1"/>
</dbReference>
<dbReference type="AlphaFoldDB" id="A0A0C3H9A2"/>
<comment type="catalytic activity">
    <reaction evidence="5">
        <text>a 5'-end (N(2),N(7)-dimethyl 5'-triphosphoguanosine)-ribonucleoside in snRNA + S-adenosyl-L-methionine = a 5'-end (N(2),N(2),N(7)-trimethyl 5'-triphosphoguanosine)-ribonucleoside in snRNA + S-adenosyl-L-homocysteine + H(+)</text>
        <dbReference type="Rhea" id="RHEA:78479"/>
        <dbReference type="Rhea" id="RHEA-COMP:19087"/>
        <dbReference type="Rhea" id="RHEA-COMP:19089"/>
        <dbReference type="ChEBI" id="CHEBI:15378"/>
        <dbReference type="ChEBI" id="CHEBI:57856"/>
        <dbReference type="ChEBI" id="CHEBI:59789"/>
        <dbReference type="ChEBI" id="CHEBI:167623"/>
        <dbReference type="ChEBI" id="CHEBI:172880"/>
    </reaction>
    <physiologicalReaction direction="left-to-right" evidence="5">
        <dbReference type="Rhea" id="RHEA:78480"/>
    </physiologicalReaction>
</comment>
<evidence type="ECO:0000313" key="10">
    <source>
        <dbReference type="Proteomes" id="UP000054321"/>
    </source>
</evidence>
<dbReference type="Gene3D" id="3.40.50.150">
    <property type="entry name" value="Vaccinia Virus protein VP39"/>
    <property type="match status" value="1"/>
</dbReference>
<dbReference type="GO" id="GO:0071164">
    <property type="term" value="F:RNA cap trimethylguanosine synthase activity"/>
    <property type="evidence" value="ECO:0007669"/>
    <property type="project" value="TreeGrafter"/>
</dbReference>
<reference evidence="10" key="2">
    <citation type="submission" date="2015-01" db="EMBL/GenBank/DDBJ databases">
        <title>Evolutionary Origins and Diversification of the Mycorrhizal Mutualists.</title>
        <authorList>
            <consortium name="DOE Joint Genome Institute"/>
            <consortium name="Mycorrhizal Genomics Consortium"/>
            <person name="Kohler A."/>
            <person name="Kuo A."/>
            <person name="Nagy L.G."/>
            <person name="Floudas D."/>
            <person name="Copeland A."/>
            <person name="Barry K.W."/>
            <person name="Cichocki N."/>
            <person name="Veneault-Fourrey C."/>
            <person name="LaButti K."/>
            <person name="Lindquist E.A."/>
            <person name="Lipzen A."/>
            <person name="Lundell T."/>
            <person name="Morin E."/>
            <person name="Murat C."/>
            <person name="Riley R."/>
            <person name="Ohm R."/>
            <person name="Sun H."/>
            <person name="Tunlid A."/>
            <person name="Henrissat B."/>
            <person name="Grigoriev I.V."/>
            <person name="Hibbett D.S."/>
            <person name="Martin F."/>
        </authorList>
    </citation>
    <scope>NUCLEOTIDE SEQUENCE [LARGE SCALE GENOMIC DNA]</scope>
    <source>
        <strain evidence="10">Zn</strain>
    </source>
</reference>
<dbReference type="STRING" id="913774.A0A0C3H9A2"/>
<protein>
    <recommendedName>
        <fullName evidence="1">Trimethylguanosine synthase</fullName>
    </recommendedName>
    <alternativeName>
        <fullName evidence="7">Cap-specific guanine-N(2) methyltransferase</fullName>
    </alternativeName>
</protein>
<comment type="similarity">
    <text evidence="2">Belongs to the methyltransferase superfamily. Trimethylguanosine synthase family.</text>
</comment>
<dbReference type="HOGENOM" id="CLU_029658_0_1_1"/>
<evidence type="ECO:0000256" key="2">
    <source>
        <dbReference type="ARBA" id="ARBA00025783"/>
    </source>
</evidence>
<dbReference type="OrthoDB" id="194443at2759"/>
<comment type="catalytic activity">
    <reaction evidence="3">
        <text>a 5'-end (N(2),N(7)-dimethyl 5'-triphosphoguanosine)-ribonucleoside in snoRNA + S-adenosyl-L-methionine = a 5'-end (N(2),N(2),N(7)-trimethyl 5'-triphosphoguanosine)-ribonucleoside in snoRNA + S-adenosyl-L-homocysteine + H(+)</text>
        <dbReference type="Rhea" id="RHEA:78507"/>
        <dbReference type="Rhea" id="RHEA-COMP:19088"/>
        <dbReference type="Rhea" id="RHEA-COMP:19090"/>
        <dbReference type="ChEBI" id="CHEBI:15378"/>
        <dbReference type="ChEBI" id="CHEBI:57856"/>
        <dbReference type="ChEBI" id="CHEBI:59789"/>
        <dbReference type="ChEBI" id="CHEBI:167623"/>
        <dbReference type="ChEBI" id="CHEBI:172880"/>
    </reaction>
    <physiologicalReaction direction="left-to-right" evidence="3">
        <dbReference type="Rhea" id="RHEA:78508"/>
    </physiologicalReaction>
</comment>
<evidence type="ECO:0000256" key="4">
    <source>
        <dbReference type="ARBA" id="ARBA00048740"/>
    </source>
</evidence>
<proteinExistence type="inferred from homology"/>
<evidence type="ECO:0000313" key="9">
    <source>
        <dbReference type="EMBL" id="KIN04826.1"/>
    </source>
</evidence>
<dbReference type="GO" id="GO:0005634">
    <property type="term" value="C:nucleus"/>
    <property type="evidence" value="ECO:0007669"/>
    <property type="project" value="TreeGrafter"/>
</dbReference>
<dbReference type="InterPro" id="IPR019012">
    <property type="entry name" value="RNA_cap_Gua-N2-MeTrfase"/>
</dbReference>
<sequence length="326" mass="36049">MGIGIVDGESPPDYNCEQCDPKSHKELLEAIDGGIKLWEDRRTLHGNWSNEKDTPQRLGKKTGKGDKEVKNSINENSIGDGEDVFAQEDVSTIYPLTDECHHYTSIRQVPWDIQKYWQQRHSIFSCYNMGIQMTDDAWFGVTPEPIANQIAKDLAAISDPSRTVIIDLFGGVGGNSIAFALSNRWVQVIAIEKDPSVIACGQHNAAIYGASEYITWINDDCFSYLASNSSSIDPSKTVVFASPPWGGPGYTSDEVFNLNTMYPYSLKTIHDPCRHMDSALYLPRTSDLRQLAKLPPAGKKVEVVQYCMEGASKALVAYIPAACLVS</sequence>
<organism evidence="9 10">
    <name type="scientific">Oidiodendron maius (strain Zn)</name>
    <dbReference type="NCBI Taxonomy" id="913774"/>
    <lineage>
        <taxon>Eukaryota</taxon>
        <taxon>Fungi</taxon>
        <taxon>Dikarya</taxon>
        <taxon>Ascomycota</taxon>
        <taxon>Pezizomycotina</taxon>
        <taxon>Leotiomycetes</taxon>
        <taxon>Leotiomycetes incertae sedis</taxon>
        <taxon>Myxotrichaceae</taxon>
        <taxon>Oidiodendron</taxon>
    </lineage>
</organism>
<comment type="catalytic activity">
    <reaction evidence="6">
        <text>a 5'-end (N(7)-methyl 5'-triphosphoguanosine)-ribonucleoside in snRNA + S-adenosyl-L-methionine = a 5'-end (N(2),N(7)-dimethyl 5'-triphosphoguanosine)-ribonucleoside in snRNA + S-adenosyl-L-homocysteine + H(+)</text>
        <dbReference type="Rhea" id="RHEA:78471"/>
        <dbReference type="Rhea" id="RHEA-COMP:19085"/>
        <dbReference type="Rhea" id="RHEA-COMP:19087"/>
        <dbReference type="ChEBI" id="CHEBI:15378"/>
        <dbReference type="ChEBI" id="CHEBI:57856"/>
        <dbReference type="ChEBI" id="CHEBI:59789"/>
        <dbReference type="ChEBI" id="CHEBI:156461"/>
        <dbReference type="ChEBI" id="CHEBI:172880"/>
    </reaction>
    <physiologicalReaction direction="left-to-right" evidence="6">
        <dbReference type="Rhea" id="RHEA:78472"/>
    </physiologicalReaction>
</comment>
<evidence type="ECO:0000256" key="8">
    <source>
        <dbReference type="SAM" id="MobiDB-lite"/>
    </source>
</evidence>
<name>A0A0C3H9A2_OIDMZ</name>